<dbReference type="Gene3D" id="3.50.30.40">
    <property type="entry name" value="Ribonuclease E inhibitor RraA/RraA-like"/>
    <property type="match status" value="1"/>
</dbReference>
<keyword evidence="4" id="KW-1185">Reference proteome</keyword>
<dbReference type="SUPFAM" id="SSF89562">
    <property type="entry name" value="RraA-like"/>
    <property type="match status" value="1"/>
</dbReference>
<evidence type="ECO:0000256" key="1">
    <source>
        <dbReference type="ARBA" id="ARBA00029596"/>
    </source>
</evidence>
<proteinExistence type="predicted"/>
<accession>A0A6L5YE70</accession>
<sequence>MSPFYFFLFDKKIITVYLDKQDKNHSLQQSGQISGNFKGAVFMSTIGNRIFSEVRRPGRDLVEAFKGIPSSNINDEMNRLFCMHDFVRLVNPDHAVQLLGTAVTVKVPSGDNLFFHQALDMALPGDVIVVDGGHCNNRSLAGEIMLKFAQYKGLAGVVVDGCLRDLDALRGLSMPVYCAGITPQGPFKNGPGEINAPIACGGQVVFPGDILVGDMDGIVVIHKEDAPEMAAAAQKKKASEDKTFALMDGDWKAYAEKHAVTTKKRMEGRTPEFLGSFADKYGL</sequence>
<dbReference type="NCBIfam" id="NF004850">
    <property type="entry name" value="PRK06201.1"/>
    <property type="match status" value="1"/>
</dbReference>
<organism evidence="3 4">
    <name type="scientific">Pyramidobacter porci</name>
    <dbReference type="NCBI Taxonomy" id="2605789"/>
    <lineage>
        <taxon>Bacteria</taxon>
        <taxon>Thermotogati</taxon>
        <taxon>Synergistota</taxon>
        <taxon>Synergistia</taxon>
        <taxon>Synergistales</taxon>
        <taxon>Dethiosulfovibrionaceae</taxon>
        <taxon>Pyramidobacter</taxon>
    </lineage>
</organism>
<evidence type="ECO:0000313" key="3">
    <source>
        <dbReference type="EMBL" id="MST56440.1"/>
    </source>
</evidence>
<feature type="binding site" evidence="2">
    <location>
        <position position="165"/>
    </location>
    <ligand>
        <name>Mg(2+)</name>
        <dbReference type="ChEBI" id="CHEBI:18420"/>
    </ligand>
</feature>
<dbReference type="PANTHER" id="PTHR33254">
    <property type="entry name" value="4-HYDROXY-4-METHYL-2-OXOGLUTARATE ALDOLASE 3-RELATED"/>
    <property type="match status" value="1"/>
</dbReference>
<dbReference type="CDD" id="cd16841">
    <property type="entry name" value="RraA_family"/>
    <property type="match status" value="1"/>
</dbReference>
<evidence type="ECO:0000256" key="2">
    <source>
        <dbReference type="PIRSR" id="PIRSR605493-1"/>
    </source>
</evidence>
<gene>
    <name evidence="3" type="ORF">FYJ74_10415</name>
</gene>
<evidence type="ECO:0000313" key="4">
    <source>
        <dbReference type="Proteomes" id="UP000473699"/>
    </source>
</evidence>
<keyword evidence="2" id="KW-0460">Magnesium</keyword>
<dbReference type="PANTHER" id="PTHR33254:SF4">
    <property type="entry name" value="4-HYDROXY-4-METHYL-2-OXOGLUTARATE ALDOLASE 3-RELATED"/>
    <property type="match status" value="1"/>
</dbReference>
<name>A0A6L5YE70_9BACT</name>
<feature type="binding site" evidence="2">
    <location>
        <begin position="142"/>
        <end position="145"/>
    </location>
    <ligand>
        <name>substrate</name>
    </ligand>
</feature>
<reference evidence="3 4" key="1">
    <citation type="submission" date="2019-08" db="EMBL/GenBank/DDBJ databases">
        <title>In-depth cultivation of the pig gut microbiome towards novel bacterial diversity and tailored functional studies.</title>
        <authorList>
            <person name="Wylensek D."/>
            <person name="Hitch T.C.A."/>
            <person name="Clavel T."/>
        </authorList>
    </citation>
    <scope>NUCLEOTIDE SEQUENCE [LARGE SCALE GENOMIC DNA]</scope>
    <source>
        <strain evidence="3 4">SM-530-WT-4B</strain>
    </source>
</reference>
<comment type="cofactor">
    <cofactor evidence="2">
        <name>Mg(2+)</name>
        <dbReference type="ChEBI" id="CHEBI:18420"/>
    </cofactor>
</comment>
<dbReference type="Pfam" id="PF03737">
    <property type="entry name" value="RraA-like"/>
    <property type="match status" value="1"/>
</dbReference>
<feature type="binding site" evidence="2">
    <location>
        <position position="164"/>
    </location>
    <ligand>
        <name>substrate</name>
    </ligand>
</feature>
<dbReference type="Proteomes" id="UP000473699">
    <property type="component" value="Unassembled WGS sequence"/>
</dbReference>
<dbReference type="InterPro" id="IPR036704">
    <property type="entry name" value="RraA/RraA-like_sf"/>
</dbReference>
<dbReference type="EMBL" id="VUNH01000012">
    <property type="protein sequence ID" value="MST56440.1"/>
    <property type="molecule type" value="Genomic_DNA"/>
</dbReference>
<dbReference type="InterPro" id="IPR005493">
    <property type="entry name" value="RraA/RraA-like"/>
</dbReference>
<dbReference type="AlphaFoldDB" id="A0A6L5YE70"/>
<dbReference type="GO" id="GO:0046872">
    <property type="term" value="F:metal ion binding"/>
    <property type="evidence" value="ECO:0007669"/>
    <property type="project" value="UniProtKB-KW"/>
</dbReference>
<keyword evidence="2" id="KW-0479">Metal-binding</keyword>
<comment type="caution">
    <text evidence="3">The sequence shown here is derived from an EMBL/GenBank/DDBJ whole genome shotgun (WGS) entry which is preliminary data.</text>
</comment>
<protein>
    <recommendedName>
        <fullName evidence="1">Regulator of ribonuclease activity homolog</fullName>
    </recommendedName>
</protein>